<dbReference type="GO" id="GO:0016787">
    <property type="term" value="F:hydrolase activity"/>
    <property type="evidence" value="ECO:0007669"/>
    <property type="project" value="UniProtKB-KW"/>
</dbReference>
<dbReference type="GO" id="GO:0015074">
    <property type="term" value="P:DNA integration"/>
    <property type="evidence" value="ECO:0007669"/>
    <property type="project" value="InterPro"/>
</dbReference>
<dbReference type="Gene3D" id="3.30.420.10">
    <property type="entry name" value="Ribonuclease H-like superfamily/Ribonuclease H"/>
    <property type="match status" value="1"/>
</dbReference>
<keyword evidence="9" id="KW-1185">Reference proteome</keyword>
<keyword evidence="6" id="KW-0695">RNA-directed DNA polymerase</keyword>
<dbReference type="SUPFAM" id="SSF56672">
    <property type="entry name" value="DNA/RNA polymerases"/>
    <property type="match status" value="1"/>
</dbReference>
<dbReference type="InterPro" id="IPR050951">
    <property type="entry name" value="Retrovirus_Pol_polyprotein"/>
</dbReference>
<dbReference type="Proteomes" id="UP000327157">
    <property type="component" value="Chromosome 14"/>
</dbReference>
<evidence type="ECO:0000259" key="7">
    <source>
        <dbReference type="PROSITE" id="PS50994"/>
    </source>
</evidence>
<dbReference type="GO" id="GO:0004519">
    <property type="term" value="F:endonuclease activity"/>
    <property type="evidence" value="ECO:0007669"/>
    <property type="project" value="UniProtKB-KW"/>
</dbReference>
<evidence type="ECO:0000313" key="9">
    <source>
        <dbReference type="Proteomes" id="UP000327157"/>
    </source>
</evidence>
<protein>
    <recommendedName>
        <fullName evidence="7">Integrase catalytic domain-containing protein</fullName>
    </recommendedName>
</protein>
<dbReference type="InterPro" id="IPR043502">
    <property type="entry name" value="DNA/RNA_pol_sf"/>
</dbReference>
<keyword evidence="2" id="KW-0548">Nucleotidyltransferase</keyword>
<evidence type="ECO:0000313" key="8">
    <source>
        <dbReference type="EMBL" id="KAB2608998.1"/>
    </source>
</evidence>
<name>A0A5N5G0R5_9ROSA</name>
<comment type="caution">
    <text evidence="8">The sequence shown here is derived from an EMBL/GenBank/DDBJ whole genome shotgun (WGS) entry which is preliminary data.</text>
</comment>
<dbReference type="InterPro" id="IPR012337">
    <property type="entry name" value="RNaseH-like_sf"/>
</dbReference>
<dbReference type="GO" id="GO:0003676">
    <property type="term" value="F:nucleic acid binding"/>
    <property type="evidence" value="ECO:0007669"/>
    <property type="project" value="InterPro"/>
</dbReference>
<dbReference type="GO" id="GO:0003964">
    <property type="term" value="F:RNA-directed DNA polymerase activity"/>
    <property type="evidence" value="ECO:0007669"/>
    <property type="project" value="UniProtKB-KW"/>
</dbReference>
<dbReference type="InterPro" id="IPR001584">
    <property type="entry name" value="Integrase_cat-core"/>
</dbReference>
<sequence>MDARVTSLEASLVDLPSLIAFAIDTVFDNKLNSHLEARLPLYFEQFRRELIFQKSGEGLFAPLITNPLIWVGGGDLFHDHCGLSTSNFKDSLRAMTHLLRSTRRSNSFPSITSLRLSECSMLPFIWKGRKMESCDITVEQLHELKVYWSNFGDIFSGADYTASSQRGVEATQAFENLKSSMVSPQVLAFPDFSKPFELECDVSRCRIRVVLQQAGRPITFTSQALGPINLALSTYKRELVVIVYVVKKWQNYLQGRHFIIKTDHNSLKYFLSQRESSPFQQKWVSKLIGDDYEIQCKQMAQNTVADALSRLQDAHLLQEPVTNVSENVECVAISYLYAGWIDDLGRSNEHDEWIIEKKKDVAQALQDGSSSSKLGRYYIDNGLLCYKKIIMLGPTSEWRAKIIEKHHLTPSSGHQGLPNCKGKSVIWVVVDRLSKYAHFVPMSHPYTASSVAQLFVEYIFKLHSSIVSDRDPVFINAFWKELFKLQNFKLCMNLGYHPQSDGQSKLHALAPHSYHKLQPRYYGPYEIEEKFGMVAYKSDQELHECLDNCKDLKIFARANGVLELLPVGVFTPEAIKVLRCDAYYDIIKISDKQGMWFGGGAFRPSSSTGSGLISSATAFVRHFSRSRAENLRKINPKVSFPEANSIARDLYDVVKQHGPLTIPNTWVQAKESGVSGLTSKTLMKIMLKWMRGRKMLKLFPNQVGSTKKFLLCTLPEDAEVTQFRESSAVRLQHRKPSIKRKKQKK</sequence>
<reference evidence="8 9" key="3">
    <citation type="submission" date="2019-11" db="EMBL/GenBank/DDBJ databases">
        <title>A de novo genome assembly of a pear dwarfing rootstock.</title>
        <authorList>
            <person name="Wang F."/>
            <person name="Wang J."/>
            <person name="Li S."/>
            <person name="Zhang Y."/>
            <person name="Fang M."/>
            <person name="Ma L."/>
            <person name="Zhao Y."/>
            <person name="Jiang S."/>
        </authorList>
    </citation>
    <scope>NUCLEOTIDE SEQUENCE [LARGE SCALE GENOMIC DNA]</scope>
    <source>
        <strain evidence="8">S2</strain>
        <tissue evidence="8">Leaf</tissue>
    </source>
</reference>
<dbReference type="PANTHER" id="PTHR37984">
    <property type="entry name" value="PROTEIN CBG26694"/>
    <property type="match status" value="1"/>
</dbReference>
<dbReference type="AlphaFoldDB" id="A0A5N5G0R5"/>
<dbReference type="PANTHER" id="PTHR37984:SF5">
    <property type="entry name" value="PROTEIN NYNRIN-LIKE"/>
    <property type="match status" value="1"/>
</dbReference>
<dbReference type="Pfam" id="PF17917">
    <property type="entry name" value="RT_RNaseH"/>
    <property type="match status" value="1"/>
</dbReference>
<accession>A0A5N5G0R5</accession>
<gene>
    <name evidence="8" type="ORF">D8674_012166</name>
</gene>
<dbReference type="EMBL" id="SMOL01000553">
    <property type="protein sequence ID" value="KAB2608998.1"/>
    <property type="molecule type" value="Genomic_DNA"/>
</dbReference>
<dbReference type="SUPFAM" id="SSF53098">
    <property type="entry name" value="Ribonuclease H-like"/>
    <property type="match status" value="1"/>
</dbReference>
<reference evidence="8 9" key="1">
    <citation type="submission" date="2019-09" db="EMBL/GenBank/DDBJ databases">
        <authorList>
            <person name="Ou C."/>
        </authorList>
    </citation>
    <scope>NUCLEOTIDE SEQUENCE [LARGE SCALE GENOMIC DNA]</scope>
    <source>
        <strain evidence="8">S2</strain>
        <tissue evidence="8">Leaf</tissue>
    </source>
</reference>
<evidence type="ECO:0000256" key="1">
    <source>
        <dbReference type="ARBA" id="ARBA00022679"/>
    </source>
</evidence>
<evidence type="ECO:0000256" key="5">
    <source>
        <dbReference type="ARBA" id="ARBA00022801"/>
    </source>
</evidence>
<organism evidence="8 9">
    <name type="scientific">Pyrus ussuriensis x Pyrus communis</name>
    <dbReference type="NCBI Taxonomy" id="2448454"/>
    <lineage>
        <taxon>Eukaryota</taxon>
        <taxon>Viridiplantae</taxon>
        <taxon>Streptophyta</taxon>
        <taxon>Embryophyta</taxon>
        <taxon>Tracheophyta</taxon>
        <taxon>Spermatophyta</taxon>
        <taxon>Magnoliopsida</taxon>
        <taxon>eudicotyledons</taxon>
        <taxon>Gunneridae</taxon>
        <taxon>Pentapetalae</taxon>
        <taxon>rosids</taxon>
        <taxon>fabids</taxon>
        <taxon>Rosales</taxon>
        <taxon>Rosaceae</taxon>
        <taxon>Amygdaloideae</taxon>
        <taxon>Maleae</taxon>
        <taxon>Pyrus</taxon>
    </lineage>
</organism>
<keyword evidence="5" id="KW-0378">Hydrolase</keyword>
<evidence type="ECO:0000256" key="2">
    <source>
        <dbReference type="ARBA" id="ARBA00022695"/>
    </source>
</evidence>
<dbReference type="OrthoDB" id="761792at2759"/>
<dbReference type="PROSITE" id="PS50994">
    <property type="entry name" value="INTEGRASE"/>
    <property type="match status" value="1"/>
</dbReference>
<reference evidence="9" key="2">
    <citation type="submission" date="2019-10" db="EMBL/GenBank/DDBJ databases">
        <title>A de novo genome assembly of a pear dwarfing rootstock.</title>
        <authorList>
            <person name="Wang F."/>
            <person name="Wang J."/>
            <person name="Li S."/>
            <person name="Zhang Y."/>
            <person name="Fang M."/>
            <person name="Ma L."/>
            <person name="Zhao Y."/>
            <person name="Jiang S."/>
        </authorList>
    </citation>
    <scope>NUCLEOTIDE SEQUENCE [LARGE SCALE GENOMIC DNA]</scope>
</reference>
<dbReference type="InterPro" id="IPR041373">
    <property type="entry name" value="RT_RNaseH"/>
</dbReference>
<feature type="domain" description="Integrase catalytic" evidence="7">
    <location>
        <begin position="390"/>
        <end position="505"/>
    </location>
</feature>
<proteinExistence type="predicted"/>
<dbReference type="InterPro" id="IPR036397">
    <property type="entry name" value="RNaseH_sf"/>
</dbReference>
<keyword evidence="4" id="KW-0255">Endonuclease</keyword>
<dbReference type="CDD" id="cd09274">
    <property type="entry name" value="RNase_HI_RT_Ty3"/>
    <property type="match status" value="1"/>
</dbReference>
<evidence type="ECO:0000256" key="4">
    <source>
        <dbReference type="ARBA" id="ARBA00022759"/>
    </source>
</evidence>
<evidence type="ECO:0000256" key="3">
    <source>
        <dbReference type="ARBA" id="ARBA00022722"/>
    </source>
</evidence>
<evidence type="ECO:0000256" key="6">
    <source>
        <dbReference type="ARBA" id="ARBA00022918"/>
    </source>
</evidence>
<dbReference type="Gene3D" id="3.10.20.370">
    <property type="match status" value="1"/>
</dbReference>
<keyword evidence="1" id="KW-0808">Transferase</keyword>
<keyword evidence="3" id="KW-0540">Nuclease</keyword>